<organism evidence="3 4">
    <name type="scientific">Ridgeia piscesae</name>
    <name type="common">Tubeworm</name>
    <dbReference type="NCBI Taxonomy" id="27915"/>
    <lineage>
        <taxon>Eukaryota</taxon>
        <taxon>Metazoa</taxon>
        <taxon>Spiralia</taxon>
        <taxon>Lophotrochozoa</taxon>
        <taxon>Annelida</taxon>
        <taxon>Polychaeta</taxon>
        <taxon>Sedentaria</taxon>
        <taxon>Canalipalpata</taxon>
        <taxon>Sabellida</taxon>
        <taxon>Siboglinidae</taxon>
        <taxon>Ridgeia</taxon>
    </lineage>
</organism>
<keyword evidence="4" id="KW-1185">Reference proteome</keyword>
<gene>
    <name evidence="3" type="ORF">NP493_162g05054</name>
</gene>
<feature type="region of interest" description="Disordered" evidence="1">
    <location>
        <begin position="1"/>
        <end position="102"/>
    </location>
</feature>
<dbReference type="AlphaFoldDB" id="A0AAD9P3K6"/>
<proteinExistence type="predicted"/>
<feature type="domain" description="Death" evidence="2">
    <location>
        <begin position="177"/>
        <end position="232"/>
    </location>
</feature>
<protein>
    <recommendedName>
        <fullName evidence="2">Death domain-containing protein</fullName>
    </recommendedName>
</protein>
<evidence type="ECO:0000259" key="2">
    <source>
        <dbReference type="PROSITE" id="PS50017"/>
    </source>
</evidence>
<reference evidence="3" key="1">
    <citation type="journal article" date="2023" name="Mol. Biol. Evol.">
        <title>Third-Generation Sequencing Reveals the Adaptive Role of the Epigenome in Three Deep-Sea Polychaetes.</title>
        <authorList>
            <person name="Perez M."/>
            <person name="Aroh O."/>
            <person name="Sun Y."/>
            <person name="Lan Y."/>
            <person name="Juniper S.K."/>
            <person name="Young C.R."/>
            <person name="Angers B."/>
            <person name="Qian P.Y."/>
        </authorList>
    </citation>
    <scope>NUCLEOTIDE SEQUENCE</scope>
    <source>
        <strain evidence="3">R07B-5</strain>
    </source>
</reference>
<feature type="compositionally biased region" description="Pro residues" evidence="1">
    <location>
        <begin position="91"/>
        <end position="100"/>
    </location>
</feature>
<comment type="caution">
    <text evidence="3">The sequence shown here is derived from an EMBL/GenBank/DDBJ whole genome shotgun (WGS) entry which is preliminary data.</text>
</comment>
<dbReference type="GO" id="GO:0007165">
    <property type="term" value="P:signal transduction"/>
    <property type="evidence" value="ECO:0007669"/>
    <property type="project" value="InterPro"/>
</dbReference>
<dbReference type="Proteomes" id="UP001209878">
    <property type="component" value="Unassembled WGS sequence"/>
</dbReference>
<evidence type="ECO:0000313" key="3">
    <source>
        <dbReference type="EMBL" id="KAK2187544.1"/>
    </source>
</evidence>
<evidence type="ECO:0000256" key="1">
    <source>
        <dbReference type="SAM" id="MobiDB-lite"/>
    </source>
</evidence>
<dbReference type="InterPro" id="IPR000488">
    <property type="entry name" value="Death_dom"/>
</dbReference>
<dbReference type="EMBL" id="JAODUO010000162">
    <property type="protein sequence ID" value="KAK2187544.1"/>
    <property type="molecule type" value="Genomic_DNA"/>
</dbReference>
<dbReference type="PROSITE" id="PS50017">
    <property type="entry name" value="DEATH_DOMAIN"/>
    <property type="match status" value="1"/>
</dbReference>
<feature type="compositionally biased region" description="Polar residues" evidence="1">
    <location>
        <begin position="56"/>
        <end position="67"/>
    </location>
</feature>
<name>A0AAD9P3K6_RIDPI</name>
<evidence type="ECO:0000313" key="4">
    <source>
        <dbReference type="Proteomes" id="UP001209878"/>
    </source>
</evidence>
<accession>A0AAD9P3K6</accession>
<feature type="compositionally biased region" description="Polar residues" evidence="1">
    <location>
        <begin position="1"/>
        <end position="35"/>
    </location>
</feature>
<sequence>MKELSASGQDALSRSRTPSNQDNIAAGKTTPSKASTIRDEHINADNLASAVASRDPSVTNRQGSNLTPARVSADVSGSIGQSDLEEEPEPEPPPPPPPVKIQPNVMVDASLSLLAAHVVQKRLLLAMYLNVPTAELVITDNQVRAEQHLHKRPPTLDQLQEQLQRQIDNKEPVEPPEMLSAENIDQEVAFRLLKLWRSLKGDAKDKDKVMELVRALKLIERTDLGDIIVTQNQTNEELTAGVLPVLEGPLQYHVSARRRLGTTTDHTQ</sequence>